<dbReference type="KEGG" id="blac:94351762"/>
<gene>
    <name evidence="2" type="ORF">CCR75_008036</name>
</gene>
<evidence type="ECO:0000313" key="2">
    <source>
        <dbReference type="EMBL" id="TDH65492.1"/>
    </source>
</evidence>
<dbReference type="Proteomes" id="UP000294530">
    <property type="component" value="Unassembled WGS sequence"/>
</dbReference>
<comment type="caution">
    <text evidence="2">The sequence shown here is derived from an EMBL/GenBank/DDBJ whole genome shotgun (WGS) entry which is preliminary data.</text>
</comment>
<dbReference type="OrthoDB" id="164589at2759"/>
<dbReference type="RefSeq" id="XP_067814991.1">
    <property type="nucleotide sequence ID" value="XM_067966091.1"/>
</dbReference>
<feature type="region of interest" description="Disordered" evidence="1">
    <location>
        <begin position="51"/>
        <end position="92"/>
    </location>
</feature>
<organism evidence="2 3">
    <name type="scientific">Bremia lactucae</name>
    <name type="common">Lettuce downy mildew</name>
    <dbReference type="NCBI Taxonomy" id="4779"/>
    <lineage>
        <taxon>Eukaryota</taxon>
        <taxon>Sar</taxon>
        <taxon>Stramenopiles</taxon>
        <taxon>Oomycota</taxon>
        <taxon>Peronosporomycetes</taxon>
        <taxon>Peronosporales</taxon>
        <taxon>Peronosporaceae</taxon>
        <taxon>Bremia</taxon>
    </lineage>
</organism>
<proteinExistence type="predicted"/>
<accession>A0A976IBB0</accession>
<dbReference type="EMBL" id="SHOA02000013">
    <property type="protein sequence ID" value="TDH65492.1"/>
    <property type="molecule type" value="Genomic_DNA"/>
</dbReference>
<protein>
    <submittedName>
        <fullName evidence="2">Uncharacterized protein</fullName>
    </submittedName>
</protein>
<dbReference type="GeneID" id="94351762"/>
<evidence type="ECO:0000313" key="3">
    <source>
        <dbReference type="Proteomes" id="UP000294530"/>
    </source>
</evidence>
<dbReference type="AlphaFoldDB" id="A0A976IBB0"/>
<reference evidence="2 3" key="1">
    <citation type="journal article" date="2021" name="Genome Biol.">
        <title>AFLAP: assembly-free linkage analysis pipeline using k-mers from genome sequencing data.</title>
        <authorList>
            <person name="Fletcher K."/>
            <person name="Zhang L."/>
            <person name="Gil J."/>
            <person name="Han R."/>
            <person name="Cavanaugh K."/>
            <person name="Michelmore R."/>
        </authorList>
    </citation>
    <scope>NUCLEOTIDE SEQUENCE [LARGE SCALE GENOMIC DNA]</scope>
    <source>
        <strain evidence="2 3">SF5</strain>
    </source>
</reference>
<keyword evidence="3" id="KW-1185">Reference proteome</keyword>
<feature type="compositionally biased region" description="Basic and acidic residues" evidence="1">
    <location>
        <begin position="76"/>
        <end position="92"/>
    </location>
</feature>
<evidence type="ECO:0000256" key="1">
    <source>
        <dbReference type="SAM" id="MobiDB-lite"/>
    </source>
</evidence>
<sequence length="135" mass="16084">MSTVEGNLDTNEGFEEEHVLPDLEAELQQVQTIKLHIRQRLDDLLHEQKVLKQQQQRRQRRSDRLDSGAPTARMRHLQEKQQARHAEEEAKRKRYEIEKKAKAEEAQRKRKFIIETQDKDLDDLDAFLVQDAVQF</sequence>
<name>A0A976IBB0_BRELC</name>